<reference evidence="10 11" key="1">
    <citation type="submission" date="2012-05" db="EMBL/GenBank/DDBJ databases">
        <title>Recombination and specialization in a pathogen metapopulation.</title>
        <authorList>
            <person name="Gardiner A."/>
            <person name="Kemen E."/>
            <person name="Schultz-Larsen T."/>
            <person name="MacLean D."/>
            <person name="Van Oosterhout C."/>
            <person name="Jones J.D.G."/>
        </authorList>
    </citation>
    <scope>NUCLEOTIDE SEQUENCE [LARGE SCALE GENOMIC DNA]</scope>
    <source>
        <strain evidence="10 11">Ac Nc2</strain>
    </source>
</reference>
<dbReference type="Gene3D" id="3.90.1720.10">
    <property type="entry name" value="endopeptidase domain like (from Nostoc punctiforme)"/>
    <property type="match status" value="1"/>
</dbReference>
<feature type="domain" description="Cyclic nucleotide-binding" evidence="9">
    <location>
        <begin position="293"/>
        <end position="448"/>
    </location>
</feature>
<protein>
    <recommendedName>
        <fullName evidence="9">Cyclic nucleotide-binding domain-containing protein</fullName>
    </recommendedName>
</protein>
<evidence type="ECO:0000256" key="4">
    <source>
        <dbReference type="ARBA" id="ARBA00022737"/>
    </source>
</evidence>
<evidence type="ECO:0000256" key="2">
    <source>
        <dbReference type="ARBA" id="ARBA00022448"/>
    </source>
</evidence>
<dbReference type="PRINTS" id="PR00926">
    <property type="entry name" value="MITOCARRIER"/>
</dbReference>
<dbReference type="InterPro" id="IPR002067">
    <property type="entry name" value="MCP"/>
</dbReference>
<evidence type="ECO:0000313" key="11">
    <source>
        <dbReference type="Proteomes" id="UP000053237"/>
    </source>
</evidence>
<dbReference type="PANTHER" id="PTHR11635">
    <property type="entry name" value="CAMP-DEPENDENT PROTEIN KINASE REGULATORY CHAIN"/>
    <property type="match status" value="1"/>
</dbReference>
<dbReference type="AlphaFoldDB" id="A0A024GMX1"/>
<dbReference type="STRING" id="65357.A0A024GMX1"/>
<dbReference type="CDD" id="cd00038">
    <property type="entry name" value="CAP_ED"/>
    <property type="match status" value="2"/>
</dbReference>
<feature type="repeat" description="Solcar" evidence="6">
    <location>
        <begin position="933"/>
        <end position="1028"/>
    </location>
</feature>
<keyword evidence="3 6" id="KW-0812">Transmembrane</keyword>
<keyword evidence="11" id="KW-1185">Reference proteome</keyword>
<feature type="transmembrane region" description="Helical" evidence="8">
    <location>
        <begin position="931"/>
        <end position="953"/>
    </location>
</feature>
<name>A0A024GMX1_9STRA</name>
<dbReference type="GO" id="GO:0005829">
    <property type="term" value="C:cytosol"/>
    <property type="evidence" value="ECO:0007669"/>
    <property type="project" value="TreeGrafter"/>
</dbReference>
<dbReference type="Gene3D" id="1.50.40.10">
    <property type="entry name" value="Mitochondrial carrier domain"/>
    <property type="match status" value="1"/>
</dbReference>
<dbReference type="GO" id="GO:0034236">
    <property type="term" value="F:protein kinase A catalytic subunit binding"/>
    <property type="evidence" value="ECO:0007669"/>
    <property type="project" value="TreeGrafter"/>
</dbReference>
<dbReference type="PROSITE" id="PS50042">
    <property type="entry name" value="CNMP_BINDING_3"/>
    <property type="match status" value="2"/>
</dbReference>
<comment type="caution">
    <text evidence="10">The sequence shown here is derived from an EMBL/GenBank/DDBJ whole genome shotgun (WGS) entry which is preliminary data.</text>
</comment>
<dbReference type="GO" id="GO:0016020">
    <property type="term" value="C:membrane"/>
    <property type="evidence" value="ECO:0007669"/>
    <property type="project" value="UniProtKB-SubCell"/>
</dbReference>
<feature type="domain" description="Cyclic nucleotide-binding" evidence="9">
    <location>
        <begin position="473"/>
        <end position="594"/>
    </location>
</feature>
<keyword evidence="7" id="KW-0175">Coiled coil</keyword>
<sequence length="1277" mass="145479">MDLYGGIICTCAKLFGNTDWDHIGVIVRVPASAESEKNVSELHLLEATLSGVKLRPLEDRILRSRANEISIRRLQVHRTSEFQKAAHQFVQLVQDSKYEDRLERFVNAGYQRRTRMQHEALFNELVNLKKAIKQFQCEMDHRSNMTLFERNNLSKEMQSTQMKAQEIMQRLETLYPHKNSRKESEEAISPIEHHHKVFCSQLIAALYQHLGILLPYPSAHLYAPKHFSSTDESHYVKLQQTTTLLPELSFRQELRSNAIAYQRREQSCVASSQKNTDLLASEVILYALKRHPLFHNRDIMELQQLVKKFRRVELDPGEVVFYQGMEGDGFYIIEEGECEVLVNYRDSALQKLEDGSTDEESQSQRHLEQNTVLPKELWQSIPLASEPEYVVVGTNGPSSAFGMSALIYNTPRRATVRVMPEMELSTKPAEKKTAVLWKLDKAAFQEAIQAHPSSQYSVQEYRFLMETVSKHPLFESLDARTKALAVRKCFPLNYLAGSRILQQGDVGDYFYLIENGECLVTRSKPPQLFQAQTLIDQNDDRAASTAASFVDSTLKRGSTFGEAALLYNSRRGATVTALQDTKVWCMDRASFVTITRSGSASLYELFKRASSIRRPTTSEASKTSNQSLTSQREEHFMIRADLERLLTSWPATTSEYETLENRKENLIDEANCDKERNKRAIQLALALLLRDSSGLVNFSQFAHFHIALSSAQVDQLLPEAAFRALHSSSQDLDTGAYPTGGSHCNVKLKDLTKAMMIWQRAGCQQSGNSLTDSARLSFYRDLFSLNFPAETEVAMASLGNHYVTYEDLVRGITRILHEQSQSRSRNKNLGISEARKEFLAFLDTLQSDLIDLRQLWNVVQIQKLPHRHQYSSTGAQNSTIKAKVSKMLHDFETGWSLTSRHSPSGTDWEYLKPALEKDEDETGIMRLQRTQALSCFLGIAGAIFAGIVARTICAPLDRLKILKQISTLRGAASSLHYDFAQRGIVRGLLQVYRLNRWRGLFAGNLTHCLWLLPALPMKLFLTSTMYDTLGQRIIPVLSSRNGDKQISSHEQFISFIGLDTNFLACGLIGIIVNTLCLPLDTLRTRMSVQSSSMTPIKKIVKSLYAKENFRGFFHGSTASNLGAFVYFGSYYVTYEFWRPVFLQYHNDISQGKDPTDEPENRPNGRGQILCAMTAAVVAQAYAYPFDLMRRRLQVAGNWHPETNFPQYRSTWNCFLKSIDTSSNAVKPGDQTSQRWKIRWNPFNLYRGFVVNTIRVVPSVGISLWTYETFQKWMRRES</sequence>
<proteinExistence type="predicted"/>
<dbReference type="InterPro" id="IPR000595">
    <property type="entry name" value="cNMP-bd_dom"/>
</dbReference>
<dbReference type="SMART" id="SM00100">
    <property type="entry name" value="cNMP"/>
    <property type="match status" value="2"/>
</dbReference>
<evidence type="ECO:0000256" key="1">
    <source>
        <dbReference type="ARBA" id="ARBA00004141"/>
    </source>
</evidence>
<dbReference type="Pfam" id="PF00027">
    <property type="entry name" value="cNMP_binding"/>
    <property type="match status" value="1"/>
</dbReference>
<dbReference type="GO" id="GO:0030552">
    <property type="term" value="F:cAMP binding"/>
    <property type="evidence" value="ECO:0007669"/>
    <property type="project" value="TreeGrafter"/>
</dbReference>
<dbReference type="SUPFAM" id="SSF103506">
    <property type="entry name" value="Mitochondrial carrier"/>
    <property type="match status" value="1"/>
</dbReference>
<keyword evidence="2" id="KW-0813">Transport</keyword>
<dbReference type="PROSITE" id="PS50920">
    <property type="entry name" value="SOLCAR"/>
    <property type="match status" value="3"/>
</dbReference>
<feature type="coiled-coil region" evidence="7">
    <location>
        <begin position="118"/>
        <end position="170"/>
    </location>
</feature>
<dbReference type="InParanoid" id="A0A024GMX1"/>
<evidence type="ECO:0000256" key="5">
    <source>
        <dbReference type="ARBA" id="ARBA00023136"/>
    </source>
</evidence>
<evidence type="ECO:0000259" key="9">
    <source>
        <dbReference type="PROSITE" id="PS50042"/>
    </source>
</evidence>
<keyword evidence="5 6" id="KW-0472">Membrane</keyword>
<dbReference type="InterPro" id="IPR018108">
    <property type="entry name" value="MCP_transmembrane"/>
</dbReference>
<feature type="transmembrane region" description="Helical" evidence="8">
    <location>
        <begin position="1000"/>
        <end position="1021"/>
    </location>
</feature>
<dbReference type="SUPFAM" id="SSF51206">
    <property type="entry name" value="cAMP-binding domain-like"/>
    <property type="match status" value="2"/>
</dbReference>
<feature type="transmembrane region" description="Helical" evidence="8">
    <location>
        <begin position="1052"/>
        <end position="1077"/>
    </location>
</feature>
<feature type="transmembrane region" description="Helical" evidence="8">
    <location>
        <begin position="1111"/>
        <end position="1132"/>
    </location>
</feature>
<gene>
    <name evidence="10" type="ORF">BN9_092980</name>
</gene>
<evidence type="ECO:0000256" key="6">
    <source>
        <dbReference type="PROSITE-ProRule" id="PRU00282"/>
    </source>
</evidence>
<accession>A0A024GMX1</accession>
<dbReference type="GO" id="GO:0004862">
    <property type="term" value="F:cAMP-dependent protein kinase inhibitor activity"/>
    <property type="evidence" value="ECO:0007669"/>
    <property type="project" value="TreeGrafter"/>
</dbReference>
<dbReference type="PANTHER" id="PTHR11635:SF152">
    <property type="entry name" value="CAMP-DEPENDENT PROTEIN KINASE TYPE I REGULATORY SUBUNIT-RELATED"/>
    <property type="match status" value="1"/>
</dbReference>
<comment type="subcellular location">
    <subcellularLocation>
        <location evidence="1">Membrane</location>
        <topology evidence="1">Multi-pass membrane protein</topology>
    </subcellularLocation>
</comment>
<feature type="repeat" description="Solcar" evidence="6">
    <location>
        <begin position="1060"/>
        <end position="1140"/>
    </location>
</feature>
<dbReference type="SUPFAM" id="SSF54001">
    <property type="entry name" value="Cysteine proteinases"/>
    <property type="match status" value="1"/>
</dbReference>
<dbReference type="InterPro" id="IPR050503">
    <property type="entry name" value="cAMP-dep_PK_reg_su-like"/>
</dbReference>
<dbReference type="InterPro" id="IPR023395">
    <property type="entry name" value="MCP_dom_sf"/>
</dbReference>
<keyword evidence="8" id="KW-1133">Transmembrane helix</keyword>
<dbReference type="GO" id="GO:0005952">
    <property type="term" value="C:cAMP-dependent protein kinase complex"/>
    <property type="evidence" value="ECO:0007669"/>
    <property type="project" value="InterPro"/>
</dbReference>
<dbReference type="InterPro" id="IPR014710">
    <property type="entry name" value="RmlC-like_jellyroll"/>
</dbReference>
<dbReference type="Gene3D" id="2.60.120.10">
    <property type="entry name" value="Jelly Rolls"/>
    <property type="match status" value="2"/>
</dbReference>
<evidence type="ECO:0000313" key="10">
    <source>
        <dbReference type="EMBL" id="CCI48236.1"/>
    </source>
</evidence>
<evidence type="ECO:0000256" key="8">
    <source>
        <dbReference type="SAM" id="Phobius"/>
    </source>
</evidence>
<dbReference type="OrthoDB" id="270584at2759"/>
<dbReference type="Pfam" id="PF00153">
    <property type="entry name" value="Mito_carr"/>
    <property type="match status" value="3"/>
</dbReference>
<feature type="repeat" description="Solcar" evidence="6">
    <location>
        <begin position="1166"/>
        <end position="1272"/>
    </location>
</feature>
<organism evidence="10 11">
    <name type="scientific">Albugo candida</name>
    <dbReference type="NCBI Taxonomy" id="65357"/>
    <lineage>
        <taxon>Eukaryota</taxon>
        <taxon>Sar</taxon>
        <taxon>Stramenopiles</taxon>
        <taxon>Oomycota</taxon>
        <taxon>Peronosporomycetes</taxon>
        <taxon>Albuginales</taxon>
        <taxon>Albuginaceae</taxon>
        <taxon>Albugo</taxon>
    </lineage>
</organism>
<keyword evidence="4" id="KW-0677">Repeat</keyword>
<dbReference type="EMBL" id="CAIX01000210">
    <property type="protein sequence ID" value="CCI48236.1"/>
    <property type="molecule type" value="Genomic_DNA"/>
</dbReference>
<dbReference type="InterPro" id="IPR038765">
    <property type="entry name" value="Papain-like_cys_pep_sf"/>
</dbReference>
<dbReference type="GO" id="GO:0055085">
    <property type="term" value="P:transmembrane transport"/>
    <property type="evidence" value="ECO:0007669"/>
    <property type="project" value="InterPro"/>
</dbReference>
<dbReference type="InterPro" id="IPR018490">
    <property type="entry name" value="cNMP-bd_dom_sf"/>
</dbReference>
<dbReference type="Proteomes" id="UP000053237">
    <property type="component" value="Unassembled WGS sequence"/>
</dbReference>
<evidence type="ECO:0000256" key="3">
    <source>
        <dbReference type="ARBA" id="ARBA00022692"/>
    </source>
</evidence>
<evidence type="ECO:0000256" key="7">
    <source>
        <dbReference type="SAM" id="Coils"/>
    </source>
</evidence>